<evidence type="ECO:0000313" key="4">
    <source>
        <dbReference type="EMBL" id="MBW0505570.1"/>
    </source>
</evidence>
<evidence type="ECO:0000256" key="2">
    <source>
        <dbReference type="PROSITE-ProRule" id="PRU00047"/>
    </source>
</evidence>
<keyword evidence="2" id="KW-0863">Zinc-finger</keyword>
<evidence type="ECO:0000313" key="5">
    <source>
        <dbReference type="Proteomes" id="UP000765509"/>
    </source>
</evidence>
<evidence type="ECO:0000259" key="3">
    <source>
        <dbReference type="PROSITE" id="PS50158"/>
    </source>
</evidence>
<dbReference type="EMBL" id="AVOT02018571">
    <property type="protein sequence ID" value="MBW0505570.1"/>
    <property type="molecule type" value="Genomic_DNA"/>
</dbReference>
<dbReference type="GO" id="GO:0008270">
    <property type="term" value="F:zinc ion binding"/>
    <property type="evidence" value="ECO:0007669"/>
    <property type="project" value="UniProtKB-KW"/>
</dbReference>
<dbReference type="GO" id="GO:0006397">
    <property type="term" value="P:mRNA processing"/>
    <property type="evidence" value="ECO:0007669"/>
    <property type="project" value="UniProtKB-KW"/>
</dbReference>
<keyword evidence="5" id="KW-1185">Reference proteome</keyword>
<keyword evidence="1" id="KW-0507">mRNA processing</keyword>
<keyword evidence="2" id="KW-0479">Metal-binding</keyword>
<evidence type="ECO:0000256" key="1">
    <source>
        <dbReference type="ARBA" id="ARBA00022664"/>
    </source>
</evidence>
<gene>
    <name evidence="4" type="ORF">O181_045285</name>
</gene>
<dbReference type="Proteomes" id="UP000765509">
    <property type="component" value="Unassembled WGS sequence"/>
</dbReference>
<dbReference type="AlphaFoldDB" id="A0A9Q3HL20"/>
<comment type="caution">
    <text evidence="4">The sequence shown here is derived from an EMBL/GenBank/DDBJ whole genome shotgun (WGS) entry which is preliminary data.</text>
</comment>
<dbReference type="InterPro" id="IPR036875">
    <property type="entry name" value="Znf_CCHC_sf"/>
</dbReference>
<reference evidence="4" key="1">
    <citation type="submission" date="2021-03" db="EMBL/GenBank/DDBJ databases">
        <title>Draft genome sequence of rust myrtle Austropuccinia psidii MF-1, a brazilian biotype.</title>
        <authorList>
            <person name="Quecine M.C."/>
            <person name="Pachon D.M.R."/>
            <person name="Bonatelli M.L."/>
            <person name="Correr F.H."/>
            <person name="Franceschini L.M."/>
            <person name="Leite T.F."/>
            <person name="Margarido G.R.A."/>
            <person name="Almeida C.A."/>
            <person name="Ferrarezi J.A."/>
            <person name="Labate C.A."/>
        </authorList>
    </citation>
    <scope>NUCLEOTIDE SEQUENCE</scope>
    <source>
        <strain evidence="4">MF-1</strain>
    </source>
</reference>
<protein>
    <recommendedName>
        <fullName evidence="3">CCHC-type domain-containing protein</fullName>
    </recommendedName>
</protein>
<sequence>MESKGVPKTSREDIRPEKPVLKCHKCGRTSHLANTCTKKANINEVKVIEEVQCAEETEESDQYSAISEGTTEEDYPIENITDFFEVIEVHTNLPQYSENCYTLINIQNA</sequence>
<dbReference type="GO" id="GO:0003676">
    <property type="term" value="F:nucleic acid binding"/>
    <property type="evidence" value="ECO:0007669"/>
    <property type="project" value="InterPro"/>
</dbReference>
<dbReference type="SUPFAM" id="SSF57756">
    <property type="entry name" value="Retrovirus zinc finger-like domains"/>
    <property type="match status" value="1"/>
</dbReference>
<dbReference type="InterPro" id="IPR001878">
    <property type="entry name" value="Znf_CCHC"/>
</dbReference>
<feature type="domain" description="CCHC-type" evidence="3">
    <location>
        <begin position="22"/>
        <end position="38"/>
    </location>
</feature>
<keyword evidence="2" id="KW-0862">Zinc</keyword>
<name>A0A9Q3HL20_9BASI</name>
<accession>A0A9Q3HL20</accession>
<proteinExistence type="predicted"/>
<dbReference type="PROSITE" id="PS50158">
    <property type="entry name" value="ZF_CCHC"/>
    <property type="match status" value="1"/>
</dbReference>
<organism evidence="4 5">
    <name type="scientific">Austropuccinia psidii MF-1</name>
    <dbReference type="NCBI Taxonomy" id="1389203"/>
    <lineage>
        <taxon>Eukaryota</taxon>
        <taxon>Fungi</taxon>
        <taxon>Dikarya</taxon>
        <taxon>Basidiomycota</taxon>
        <taxon>Pucciniomycotina</taxon>
        <taxon>Pucciniomycetes</taxon>
        <taxon>Pucciniales</taxon>
        <taxon>Sphaerophragmiaceae</taxon>
        <taxon>Austropuccinia</taxon>
    </lineage>
</organism>